<accession>A0A9P9WD04</accession>
<dbReference type="InterPro" id="IPR036291">
    <property type="entry name" value="NAD(P)-bd_dom_sf"/>
</dbReference>
<dbReference type="AlphaFoldDB" id="A0A9P9WD04"/>
<feature type="domain" description="NmrA-like" evidence="3">
    <location>
        <begin position="6"/>
        <end position="241"/>
    </location>
</feature>
<reference evidence="4" key="1">
    <citation type="submission" date="2021-03" db="EMBL/GenBank/DDBJ databases">
        <title>Revisited historic fungal species revealed as producer of novel bioactive compounds through whole genome sequencing and comparative genomics.</title>
        <authorList>
            <person name="Vignolle G.A."/>
            <person name="Hochenegger N."/>
            <person name="Mach R.L."/>
            <person name="Mach-Aigner A.R."/>
            <person name="Javad Rahimi M."/>
            <person name="Salim K.A."/>
            <person name="Chan C.M."/>
            <person name="Lim L.B.L."/>
            <person name="Cai F."/>
            <person name="Druzhinina I.S."/>
            <person name="U'Ren J.M."/>
            <person name="Derntl C."/>
        </authorList>
    </citation>
    <scope>NUCLEOTIDE SEQUENCE</scope>
    <source>
        <strain evidence="4">TUCIM 5799</strain>
    </source>
</reference>
<keyword evidence="5" id="KW-1185">Reference proteome</keyword>
<evidence type="ECO:0000256" key="1">
    <source>
        <dbReference type="ARBA" id="ARBA00006328"/>
    </source>
</evidence>
<dbReference type="EMBL" id="JAFIMR010000039">
    <property type="protein sequence ID" value="KAI1857643.1"/>
    <property type="molecule type" value="Genomic_DNA"/>
</dbReference>
<dbReference type="Gene3D" id="3.90.25.10">
    <property type="entry name" value="UDP-galactose 4-epimerase, domain 1"/>
    <property type="match status" value="1"/>
</dbReference>
<dbReference type="InterPro" id="IPR008030">
    <property type="entry name" value="NmrA-like"/>
</dbReference>
<evidence type="ECO:0000256" key="2">
    <source>
        <dbReference type="ARBA" id="ARBA00022857"/>
    </source>
</evidence>
<comment type="similarity">
    <text evidence="1">Belongs to the NmrA-type oxidoreductase family.</text>
</comment>
<comment type="caution">
    <text evidence="4">The sequence shown here is derived from an EMBL/GenBank/DDBJ whole genome shotgun (WGS) entry which is preliminary data.</text>
</comment>
<dbReference type="Pfam" id="PF05368">
    <property type="entry name" value="NmrA"/>
    <property type="match status" value="1"/>
</dbReference>
<sequence length="316" mass="34311">MVSSSKKTVLITGATGQQGRAVITALLEQHRDSAGMGIIAVTRSPSSPAAQRLGCLSPSIRVIAGDLSDPAAIFVAAGEPVWAVYSVQVNSDAEEAQGKALVDAAARHGVRHFVYSSGDRGGPARSDANPTDVRNFRAKYEIERHLRARAEACGMTYTILRPVTFFENLGGDLHGRGLARMWAQMGREKKLQFVATADIGWFAAQSLAFPGDARYLNEALTLVGDELTQAEADIVFRDVLGGGAGSSDKPRMPMAPCLVGSAVKWVKRDTVGDMFAWFEREGYGGSVQECRTWYPGMRDWKAWLAENRGRWEGWEG</sequence>
<evidence type="ECO:0000313" key="5">
    <source>
        <dbReference type="Proteomes" id="UP000829685"/>
    </source>
</evidence>
<dbReference type="PANTHER" id="PTHR42748">
    <property type="entry name" value="NITROGEN METABOLITE REPRESSION PROTEIN NMRA FAMILY MEMBER"/>
    <property type="match status" value="1"/>
</dbReference>
<dbReference type="InterPro" id="IPR051164">
    <property type="entry name" value="NmrA-like_oxidored"/>
</dbReference>
<evidence type="ECO:0000313" key="4">
    <source>
        <dbReference type="EMBL" id="KAI1857643.1"/>
    </source>
</evidence>
<gene>
    <name evidence="4" type="ORF">JX265_011058</name>
</gene>
<protein>
    <recommendedName>
        <fullName evidence="3">NmrA-like domain-containing protein</fullName>
    </recommendedName>
</protein>
<organism evidence="4 5">
    <name type="scientific">Neoarthrinium moseri</name>
    <dbReference type="NCBI Taxonomy" id="1658444"/>
    <lineage>
        <taxon>Eukaryota</taxon>
        <taxon>Fungi</taxon>
        <taxon>Dikarya</taxon>
        <taxon>Ascomycota</taxon>
        <taxon>Pezizomycotina</taxon>
        <taxon>Sordariomycetes</taxon>
        <taxon>Xylariomycetidae</taxon>
        <taxon>Amphisphaeriales</taxon>
        <taxon>Apiosporaceae</taxon>
        <taxon>Neoarthrinium</taxon>
    </lineage>
</organism>
<dbReference type="Gene3D" id="3.40.50.720">
    <property type="entry name" value="NAD(P)-binding Rossmann-like Domain"/>
    <property type="match status" value="1"/>
</dbReference>
<name>A0A9P9WD04_9PEZI</name>
<dbReference type="SUPFAM" id="SSF51735">
    <property type="entry name" value="NAD(P)-binding Rossmann-fold domains"/>
    <property type="match status" value="1"/>
</dbReference>
<dbReference type="GO" id="GO:0005634">
    <property type="term" value="C:nucleus"/>
    <property type="evidence" value="ECO:0007669"/>
    <property type="project" value="TreeGrafter"/>
</dbReference>
<proteinExistence type="inferred from homology"/>
<dbReference type="Proteomes" id="UP000829685">
    <property type="component" value="Unassembled WGS sequence"/>
</dbReference>
<keyword evidence="2" id="KW-0521">NADP</keyword>
<dbReference type="PANTHER" id="PTHR42748:SF7">
    <property type="entry name" value="NMRA LIKE REDOX SENSOR 1-RELATED"/>
    <property type="match status" value="1"/>
</dbReference>
<evidence type="ECO:0000259" key="3">
    <source>
        <dbReference type="Pfam" id="PF05368"/>
    </source>
</evidence>